<dbReference type="Gene3D" id="3.40.50.1820">
    <property type="entry name" value="alpha/beta hydrolase"/>
    <property type="match status" value="1"/>
</dbReference>
<dbReference type="InterPro" id="IPR029058">
    <property type="entry name" value="AB_hydrolase_fold"/>
</dbReference>
<reference evidence="2" key="1">
    <citation type="submission" date="2017-08" db="EMBL/GenBank/DDBJ databases">
        <authorList>
            <person name="Imhoff J.F."/>
            <person name="Rahn T."/>
            <person name="Kuenzel S."/>
            <person name="Neulinger S.C."/>
        </authorList>
    </citation>
    <scope>NUCLEOTIDE SEQUENCE</scope>
    <source>
        <strain evidence="2">IM 151</strain>
    </source>
</reference>
<dbReference type="EMBL" id="NRRU01000005">
    <property type="protein sequence ID" value="MBK1711653.1"/>
    <property type="molecule type" value="Genomic_DNA"/>
</dbReference>
<accession>A0ABS1DQ99</accession>
<feature type="chain" id="PRO_5045716259" evidence="1">
    <location>
        <begin position="22"/>
        <end position="282"/>
    </location>
</feature>
<name>A0ABS1DQ99_RUBGE</name>
<evidence type="ECO:0000313" key="2">
    <source>
        <dbReference type="EMBL" id="MBK1711653.1"/>
    </source>
</evidence>
<reference evidence="2" key="2">
    <citation type="journal article" date="2020" name="Microorganisms">
        <title>Osmotic Adaptation and Compatible Solute Biosynthesis of Phototrophic Bacteria as Revealed from Genome Analyses.</title>
        <authorList>
            <person name="Imhoff J.F."/>
            <person name="Rahn T."/>
            <person name="Kunzel S."/>
            <person name="Keller A."/>
            <person name="Neulinger S.C."/>
        </authorList>
    </citation>
    <scope>NUCLEOTIDE SEQUENCE</scope>
    <source>
        <strain evidence="2">IM 151</strain>
    </source>
</reference>
<organism evidence="2 3">
    <name type="scientific">Rubrivivax gelatinosus</name>
    <name type="common">Rhodocyclus gelatinosus</name>
    <name type="synonym">Rhodopseudomonas gelatinosa</name>
    <dbReference type="NCBI Taxonomy" id="28068"/>
    <lineage>
        <taxon>Bacteria</taxon>
        <taxon>Pseudomonadati</taxon>
        <taxon>Pseudomonadota</taxon>
        <taxon>Betaproteobacteria</taxon>
        <taxon>Burkholderiales</taxon>
        <taxon>Sphaerotilaceae</taxon>
        <taxon>Rubrivivax</taxon>
    </lineage>
</organism>
<dbReference type="SUPFAM" id="SSF53474">
    <property type="entry name" value="alpha/beta-Hydrolases"/>
    <property type="match status" value="1"/>
</dbReference>
<sequence>MFKSFKRLLVRALTIGLTGCASVPGPTTGSITPTPALELGGRSYAAEWALPVGEPTALLVLQHGFTRSCANLRETTRRIAKQGLATLCVDADMAYGNPDLADTMATALLAGLRLPDGRAIPQRIVVGGHSAGAAFAARLGWRLDAAAPDRLAGALLLDPVPVKGFAEQLRAISRAGERPILAIAAAASGCNAEQSAMPVLRQLRAESLAAGHEGFVGVSMGAGSTHVDAEGEDSDWLGRTVCGTPLPANVERVRVLASRWAFELANGETPRHETWAEASDIQ</sequence>
<keyword evidence="1" id="KW-0732">Signal</keyword>
<dbReference type="GO" id="GO:0016787">
    <property type="term" value="F:hydrolase activity"/>
    <property type="evidence" value="ECO:0007669"/>
    <property type="project" value="UniProtKB-KW"/>
</dbReference>
<keyword evidence="2" id="KW-0378">Hydrolase</keyword>
<proteinExistence type="predicted"/>
<dbReference type="RefSeq" id="WP_200377737.1">
    <property type="nucleotide sequence ID" value="NZ_NRRU01000005.1"/>
</dbReference>
<comment type="caution">
    <text evidence="2">The sequence shown here is derived from an EMBL/GenBank/DDBJ whole genome shotgun (WGS) entry which is preliminary data.</text>
</comment>
<keyword evidence="3" id="KW-1185">Reference proteome</keyword>
<feature type="signal peptide" evidence="1">
    <location>
        <begin position="1"/>
        <end position="21"/>
    </location>
</feature>
<evidence type="ECO:0000313" key="3">
    <source>
        <dbReference type="Proteomes" id="UP001041814"/>
    </source>
</evidence>
<dbReference type="Proteomes" id="UP001041814">
    <property type="component" value="Unassembled WGS sequence"/>
</dbReference>
<gene>
    <name evidence="2" type="ORF">CKO43_02520</name>
</gene>
<evidence type="ECO:0000256" key="1">
    <source>
        <dbReference type="SAM" id="SignalP"/>
    </source>
</evidence>
<protein>
    <submittedName>
        <fullName evidence="2">Alpha/beta hydrolase</fullName>
    </submittedName>
</protein>